<dbReference type="Pfam" id="PF00353">
    <property type="entry name" value="HemolysinCabind"/>
    <property type="match status" value="5"/>
</dbReference>
<dbReference type="EMBL" id="FMVT01000009">
    <property type="protein sequence ID" value="SCY76771.1"/>
    <property type="molecule type" value="Genomic_DNA"/>
</dbReference>
<accession>A0A1G5ILZ9</accession>
<dbReference type="GO" id="GO:0005576">
    <property type="term" value="C:extracellular region"/>
    <property type="evidence" value="ECO:0007669"/>
    <property type="project" value="UniProtKB-SubCell"/>
</dbReference>
<feature type="region of interest" description="Disordered" evidence="3">
    <location>
        <begin position="23"/>
        <end position="65"/>
    </location>
</feature>
<evidence type="ECO:0000256" key="4">
    <source>
        <dbReference type="SAM" id="SignalP"/>
    </source>
</evidence>
<dbReference type="RefSeq" id="WP_090745433.1">
    <property type="nucleotide sequence ID" value="NZ_FMVT01000009.1"/>
</dbReference>
<comment type="subcellular location">
    <subcellularLocation>
        <location evidence="1">Secreted</location>
    </subcellularLocation>
</comment>
<feature type="chain" id="PRO_5011477480" evidence="4">
    <location>
        <begin position="22"/>
        <end position="317"/>
    </location>
</feature>
<feature type="region of interest" description="Disordered" evidence="3">
    <location>
        <begin position="153"/>
        <end position="200"/>
    </location>
</feature>
<dbReference type="PRINTS" id="PR00313">
    <property type="entry name" value="CABNDNGRPT"/>
</dbReference>
<keyword evidence="4" id="KW-0732">Signal</keyword>
<feature type="compositionally biased region" description="Acidic residues" evidence="3">
    <location>
        <begin position="24"/>
        <end position="42"/>
    </location>
</feature>
<evidence type="ECO:0000256" key="3">
    <source>
        <dbReference type="SAM" id="MobiDB-lite"/>
    </source>
</evidence>
<dbReference type="InterPro" id="IPR011049">
    <property type="entry name" value="Serralysin-like_metalloprot_C"/>
</dbReference>
<dbReference type="SUPFAM" id="SSF51120">
    <property type="entry name" value="beta-Roll"/>
    <property type="match status" value="1"/>
</dbReference>
<evidence type="ECO:0000256" key="2">
    <source>
        <dbReference type="ARBA" id="ARBA00022525"/>
    </source>
</evidence>
<evidence type="ECO:0000313" key="6">
    <source>
        <dbReference type="Proteomes" id="UP000199502"/>
    </source>
</evidence>
<sequence>MLVIGGVLGLLMTCLALDAFATSDDMEPEPGDGEALPEEGELDLPRDMPDPESLGAEGAVGAAPDEGGDCIEVVQGESGEIVMGTPGDDEIRGSDGHDDLRGGLGDDTIHAGAGDDWVQGDGAYGAGGDDVIYGEAGNDLLCGQGGNDLIHGGEGDDTLLGGEGNDTLFGGSGNDWLSGHDGDDVLVSTEGSDDLDGGRGNDVLIGHDGPETVWMNGGEGDDTLMPGAHDFATGGPGADAFILRPVAAGFPTISDFDAAEDEIRLHLPEEIAHDAQLDLRQDDDGTWLLEVNGQTVSRLLQPGGLQLQDVRIIPIRA</sequence>
<protein>
    <submittedName>
        <fullName evidence="5">Hemolysin-type calcium-binding repeat-containing protein</fullName>
    </submittedName>
</protein>
<dbReference type="InterPro" id="IPR050557">
    <property type="entry name" value="RTX_toxin/Mannuronan_C5-epim"/>
</dbReference>
<dbReference type="PROSITE" id="PS00330">
    <property type="entry name" value="HEMOLYSIN_CALCIUM"/>
    <property type="match status" value="2"/>
</dbReference>
<dbReference type="InterPro" id="IPR018511">
    <property type="entry name" value="Hemolysin-typ_Ca-bd_CS"/>
</dbReference>
<proteinExistence type="predicted"/>
<gene>
    <name evidence="5" type="ORF">SAMN05660710_02674</name>
</gene>
<name>A0A1G5ILZ9_9RHOB</name>
<organism evidence="5 6">
    <name type="scientific">Paracoccus tibetensis</name>
    <dbReference type="NCBI Taxonomy" id="336292"/>
    <lineage>
        <taxon>Bacteria</taxon>
        <taxon>Pseudomonadati</taxon>
        <taxon>Pseudomonadota</taxon>
        <taxon>Alphaproteobacteria</taxon>
        <taxon>Rhodobacterales</taxon>
        <taxon>Paracoccaceae</taxon>
        <taxon>Paracoccus</taxon>
    </lineage>
</organism>
<dbReference type="OrthoDB" id="7771506at2"/>
<keyword evidence="6" id="KW-1185">Reference proteome</keyword>
<dbReference type="PANTHER" id="PTHR38340">
    <property type="entry name" value="S-LAYER PROTEIN"/>
    <property type="match status" value="1"/>
</dbReference>
<dbReference type="STRING" id="336292.SAMN05660710_02674"/>
<dbReference type="Gene3D" id="2.150.10.10">
    <property type="entry name" value="Serralysin-like metalloprotease, C-terminal"/>
    <property type="match status" value="4"/>
</dbReference>
<evidence type="ECO:0000256" key="1">
    <source>
        <dbReference type="ARBA" id="ARBA00004613"/>
    </source>
</evidence>
<dbReference type="AlphaFoldDB" id="A0A1G5ILZ9"/>
<dbReference type="PANTHER" id="PTHR38340:SF1">
    <property type="entry name" value="S-LAYER PROTEIN"/>
    <property type="match status" value="1"/>
</dbReference>
<dbReference type="InterPro" id="IPR001343">
    <property type="entry name" value="Hemolysn_Ca-bd"/>
</dbReference>
<reference evidence="5 6" key="1">
    <citation type="submission" date="2016-10" db="EMBL/GenBank/DDBJ databases">
        <authorList>
            <person name="de Groot N.N."/>
        </authorList>
    </citation>
    <scope>NUCLEOTIDE SEQUENCE [LARGE SCALE GENOMIC DNA]</scope>
    <source>
        <strain evidence="5 6">CGMCC 1.8925</strain>
    </source>
</reference>
<keyword evidence="2" id="KW-0964">Secreted</keyword>
<feature type="signal peptide" evidence="4">
    <location>
        <begin position="1"/>
        <end position="21"/>
    </location>
</feature>
<dbReference type="GO" id="GO:0005509">
    <property type="term" value="F:calcium ion binding"/>
    <property type="evidence" value="ECO:0007669"/>
    <property type="project" value="InterPro"/>
</dbReference>
<dbReference type="Proteomes" id="UP000199502">
    <property type="component" value="Unassembled WGS sequence"/>
</dbReference>
<evidence type="ECO:0000313" key="5">
    <source>
        <dbReference type="EMBL" id="SCY76771.1"/>
    </source>
</evidence>